<sequence>MAKTEVGKRIESLKLPKGKGLSFIQAYDSGLDLISKLAEEGNVSAIRLYIHLIKIMDRSSGAAMTDIKSIIADTGLSRSAVYRAVAALKDAGHLRCRVKQVYEINPGGFWGGYADGKKNALFMAENSTVTKGVRFRLNAGASDKKGAFTLPATFEPVEENKRPNSTTFDGNAGSASEGDDYE</sequence>
<dbReference type="RefSeq" id="WP_067420836.1">
    <property type="nucleotide sequence ID" value="NZ_LZEX01000001.1"/>
</dbReference>
<organism evidence="2 3">
    <name type="scientific">Morganella psychrotolerans</name>
    <dbReference type="NCBI Taxonomy" id="368603"/>
    <lineage>
        <taxon>Bacteria</taxon>
        <taxon>Pseudomonadati</taxon>
        <taxon>Pseudomonadota</taxon>
        <taxon>Gammaproteobacteria</taxon>
        <taxon>Enterobacterales</taxon>
        <taxon>Morganellaceae</taxon>
        <taxon>Morganella</taxon>
    </lineage>
</organism>
<dbReference type="EMBL" id="LZEX01000001">
    <property type="protein sequence ID" value="OBU11509.1"/>
    <property type="molecule type" value="Genomic_DNA"/>
</dbReference>
<gene>
    <name evidence="2" type="ORF">AYY17_01955</name>
</gene>
<proteinExistence type="predicted"/>
<comment type="caution">
    <text evidence="2">The sequence shown here is derived from an EMBL/GenBank/DDBJ whole genome shotgun (WGS) entry which is preliminary data.</text>
</comment>
<evidence type="ECO:0000313" key="3">
    <source>
        <dbReference type="Proteomes" id="UP000092247"/>
    </source>
</evidence>
<evidence type="ECO:0008006" key="4">
    <source>
        <dbReference type="Google" id="ProtNLM"/>
    </source>
</evidence>
<dbReference type="Proteomes" id="UP000092247">
    <property type="component" value="Unassembled WGS sequence"/>
</dbReference>
<reference evidence="2 3" key="1">
    <citation type="submission" date="2016-06" db="EMBL/GenBank/DDBJ databases">
        <authorList>
            <person name="Kjaerup R.B."/>
            <person name="Dalgaard T.S."/>
            <person name="Juul-Madsen H.R."/>
        </authorList>
    </citation>
    <scope>NUCLEOTIDE SEQUENCE [LARGE SCALE GENOMIC DNA]</scope>
    <source>
        <strain evidence="2 3">GCSL-Mp3</strain>
    </source>
</reference>
<evidence type="ECO:0000256" key="1">
    <source>
        <dbReference type="SAM" id="MobiDB-lite"/>
    </source>
</evidence>
<dbReference type="AlphaFoldDB" id="A0A1B8HPT7"/>
<name>A0A1B8HPT7_9GAMM</name>
<evidence type="ECO:0000313" key="2">
    <source>
        <dbReference type="EMBL" id="OBU11509.1"/>
    </source>
</evidence>
<accession>A0A1B8HPT7</accession>
<protein>
    <recommendedName>
        <fullName evidence="4">Plasmid replication protein RepL domain-containing protein</fullName>
    </recommendedName>
</protein>
<feature type="region of interest" description="Disordered" evidence="1">
    <location>
        <begin position="153"/>
        <end position="182"/>
    </location>
</feature>